<keyword evidence="6" id="KW-0560">Oxidoreductase</keyword>
<dbReference type="InterPro" id="IPR017925">
    <property type="entry name" value="DHFR_CS"/>
</dbReference>
<dbReference type="InterPro" id="IPR012259">
    <property type="entry name" value="DHFR"/>
</dbReference>
<dbReference type="GO" id="GO:0046452">
    <property type="term" value="P:dihydrofolate metabolic process"/>
    <property type="evidence" value="ECO:0007669"/>
    <property type="project" value="TreeGrafter"/>
</dbReference>
<name>A0A2T9Y378_9FUNG</name>
<dbReference type="PRINTS" id="PR00070">
    <property type="entry name" value="DHFR"/>
</dbReference>
<dbReference type="GO" id="GO:0050661">
    <property type="term" value="F:NADP binding"/>
    <property type="evidence" value="ECO:0007669"/>
    <property type="project" value="InterPro"/>
</dbReference>
<sequence>MHSINLVVAADQNHGIGINNDLPWNIPIDLKYFNDLTKSQLLEPNQKNKIHDKRLMNACIMGRNTWESIPSKFRPLKGRYNIIVTRNKTNLKDIPTLYKDTTVVESMEDAIHHIQRINTTPSESIMIRNVFVVGGSSIYQMALDLPHHLVRVFITRIENNSVKKCDVFFPALISKHGKFVRQSYEKLQSLCEFPVPKGVIEQEDGIKFEFQLYERE</sequence>
<comment type="similarity">
    <text evidence="7">Belongs to the dihydrofolate reductase family.</text>
</comment>
<comment type="pathway">
    <text evidence="1">Cofactor biosynthesis; tetrahydrofolate biosynthesis; 5,6,7,8-tetrahydrofolate from 7,8-dihydrofolate: step 1/1.</text>
</comment>
<dbReference type="EMBL" id="MBFT01000842">
    <property type="protein sequence ID" value="PVU86809.1"/>
    <property type="molecule type" value="Genomic_DNA"/>
</dbReference>
<dbReference type="PANTHER" id="PTHR48069">
    <property type="entry name" value="DIHYDROFOLATE REDUCTASE"/>
    <property type="match status" value="1"/>
</dbReference>
<evidence type="ECO:0000313" key="11">
    <source>
        <dbReference type="Proteomes" id="UP000245699"/>
    </source>
</evidence>
<evidence type="ECO:0000256" key="1">
    <source>
        <dbReference type="ARBA" id="ARBA00004903"/>
    </source>
</evidence>
<evidence type="ECO:0000256" key="3">
    <source>
        <dbReference type="ARBA" id="ARBA00018886"/>
    </source>
</evidence>
<evidence type="ECO:0000256" key="2">
    <source>
        <dbReference type="ARBA" id="ARBA00012856"/>
    </source>
</evidence>
<proteinExistence type="inferred from homology"/>
<dbReference type="EC" id="1.5.1.3" evidence="2"/>
<comment type="caution">
    <text evidence="9">The sequence shown here is derived from an EMBL/GenBank/DDBJ whole genome shotgun (WGS) entry which is preliminary data.</text>
</comment>
<dbReference type="AlphaFoldDB" id="A0A2T9Y378"/>
<dbReference type="PANTHER" id="PTHR48069:SF3">
    <property type="entry name" value="DIHYDROFOLATE REDUCTASE"/>
    <property type="match status" value="1"/>
</dbReference>
<keyword evidence="5" id="KW-0521">NADP</keyword>
<dbReference type="GO" id="GO:0005739">
    <property type="term" value="C:mitochondrion"/>
    <property type="evidence" value="ECO:0007669"/>
    <property type="project" value="TreeGrafter"/>
</dbReference>
<feature type="domain" description="DHFR" evidence="8">
    <location>
        <begin position="3"/>
        <end position="215"/>
    </location>
</feature>
<dbReference type="CDD" id="cd00209">
    <property type="entry name" value="DHFR"/>
    <property type="match status" value="1"/>
</dbReference>
<accession>A0A2T9Y378</accession>
<evidence type="ECO:0000256" key="6">
    <source>
        <dbReference type="ARBA" id="ARBA00023002"/>
    </source>
</evidence>
<dbReference type="GO" id="GO:0006730">
    <property type="term" value="P:one-carbon metabolic process"/>
    <property type="evidence" value="ECO:0007669"/>
    <property type="project" value="UniProtKB-KW"/>
</dbReference>
<organism evidence="9 11">
    <name type="scientific">Furculomyces boomerangus</name>
    <dbReference type="NCBI Taxonomy" id="61424"/>
    <lineage>
        <taxon>Eukaryota</taxon>
        <taxon>Fungi</taxon>
        <taxon>Fungi incertae sedis</taxon>
        <taxon>Zoopagomycota</taxon>
        <taxon>Kickxellomycotina</taxon>
        <taxon>Harpellomycetes</taxon>
        <taxon>Harpellales</taxon>
        <taxon>Harpellaceae</taxon>
        <taxon>Furculomyces</taxon>
    </lineage>
</organism>
<dbReference type="InterPro" id="IPR024072">
    <property type="entry name" value="DHFR-like_dom_sf"/>
</dbReference>
<dbReference type="Gene3D" id="3.40.430.10">
    <property type="entry name" value="Dihydrofolate Reductase, subunit A"/>
    <property type="match status" value="1"/>
</dbReference>
<dbReference type="PROSITE" id="PS51330">
    <property type="entry name" value="DHFR_2"/>
    <property type="match status" value="1"/>
</dbReference>
<reference evidence="9 11" key="1">
    <citation type="journal article" date="2018" name="MBio">
        <title>Comparative Genomics Reveals the Core Gene Toolbox for the Fungus-Insect Symbiosis.</title>
        <authorList>
            <person name="Wang Y."/>
            <person name="Stata M."/>
            <person name="Wang W."/>
            <person name="Stajich J.E."/>
            <person name="White M.M."/>
            <person name="Moncalvo J.M."/>
        </authorList>
    </citation>
    <scope>NUCLEOTIDE SEQUENCE [LARGE SCALE GENOMIC DNA]</scope>
    <source>
        <strain evidence="9 11">AUS-77-4</strain>
    </source>
</reference>
<evidence type="ECO:0000256" key="7">
    <source>
        <dbReference type="RuleBase" id="RU004474"/>
    </source>
</evidence>
<dbReference type="GO" id="GO:0004146">
    <property type="term" value="F:dihydrofolate reductase activity"/>
    <property type="evidence" value="ECO:0007669"/>
    <property type="project" value="UniProtKB-EC"/>
</dbReference>
<keyword evidence="4" id="KW-0554">One-carbon metabolism</keyword>
<gene>
    <name evidence="10" type="ORF">BB559_006118</name>
    <name evidence="9" type="ORF">BB559_006397</name>
</gene>
<evidence type="ECO:0000259" key="8">
    <source>
        <dbReference type="PROSITE" id="PS51330"/>
    </source>
</evidence>
<dbReference type="GO" id="GO:0046655">
    <property type="term" value="P:folic acid metabolic process"/>
    <property type="evidence" value="ECO:0007669"/>
    <property type="project" value="TreeGrafter"/>
</dbReference>
<dbReference type="Pfam" id="PF00186">
    <property type="entry name" value="DHFR_1"/>
    <property type="match status" value="2"/>
</dbReference>
<evidence type="ECO:0000313" key="10">
    <source>
        <dbReference type="EMBL" id="PVU87291.1"/>
    </source>
</evidence>
<dbReference type="UniPathway" id="UPA00077">
    <property type="reaction ID" value="UER00158"/>
</dbReference>
<evidence type="ECO:0000256" key="5">
    <source>
        <dbReference type="ARBA" id="ARBA00022857"/>
    </source>
</evidence>
<evidence type="ECO:0000256" key="4">
    <source>
        <dbReference type="ARBA" id="ARBA00022563"/>
    </source>
</evidence>
<dbReference type="PROSITE" id="PS00075">
    <property type="entry name" value="DHFR_1"/>
    <property type="match status" value="1"/>
</dbReference>
<dbReference type="GO" id="GO:0046654">
    <property type="term" value="P:tetrahydrofolate biosynthetic process"/>
    <property type="evidence" value="ECO:0007669"/>
    <property type="project" value="UniProtKB-UniPathway"/>
</dbReference>
<protein>
    <recommendedName>
        <fullName evidence="3">Dihydrofolate reductase</fullName>
        <ecNumber evidence="2">1.5.1.3</ecNumber>
    </recommendedName>
</protein>
<dbReference type="EMBL" id="MBFT01000769">
    <property type="protein sequence ID" value="PVU87291.1"/>
    <property type="molecule type" value="Genomic_DNA"/>
</dbReference>
<dbReference type="OrthoDB" id="414698at2759"/>
<dbReference type="STRING" id="61424.A0A2T9Y378"/>
<dbReference type="InterPro" id="IPR001796">
    <property type="entry name" value="DHFR_dom"/>
</dbReference>
<dbReference type="SUPFAM" id="SSF53597">
    <property type="entry name" value="Dihydrofolate reductase-like"/>
    <property type="match status" value="1"/>
</dbReference>
<keyword evidence="11" id="KW-1185">Reference proteome</keyword>
<dbReference type="Proteomes" id="UP000245699">
    <property type="component" value="Unassembled WGS sequence"/>
</dbReference>
<evidence type="ECO:0000313" key="9">
    <source>
        <dbReference type="EMBL" id="PVU86809.1"/>
    </source>
</evidence>